<keyword evidence="2" id="KW-0732">Signal</keyword>
<feature type="chain" id="PRO_5044716992" evidence="2">
    <location>
        <begin position="22"/>
        <end position="206"/>
    </location>
</feature>
<keyword evidence="4" id="KW-1185">Reference proteome</keyword>
<evidence type="ECO:0000256" key="2">
    <source>
        <dbReference type="SAM" id="SignalP"/>
    </source>
</evidence>
<feature type="region of interest" description="Disordered" evidence="1">
    <location>
        <begin position="33"/>
        <end position="62"/>
    </location>
</feature>
<dbReference type="EMBL" id="JARAKH010000035">
    <property type="protein sequence ID" value="KAK8384358.1"/>
    <property type="molecule type" value="Genomic_DNA"/>
</dbReference>
<evidence type="ECO:0000313" key="3">
    <source>
        <dbReference type="EMBL" id="KAK8384358.1"/>
    </source>
</evidence>
<dbReference type="EMBL" id="JARAKH010000035">
    <property type="protein sequence ID" value="KAK8384357.1"/>
    <property type="molecule type" value="Genomic_DNA"/>
</dbReference>
<accession>A0AAW0T9N5</accession>
<evidence type="ECO:0000313" key="4">
    <source>
        <dbReference type="Proteomes" id="UP001487740"/>
    </source>
</evidence>
<organism evidence="3 4">
    <name type="scientific">Scylla paramamosain</name>
    <name type="common">Mud crab</name>
    <dbReference type="NCBI Taxonomy" id="85552"/>
    <lineage>
        <taxon>Eukaryota</taxon>
        <taxon>Metazoa</taxon>
        <taxon>Ecdysozoa</taxon>
        <taxon>Arthropoda</taxon>
        <taxon>Crustacea</taxon>
        <taxon>Multicrustacea</taxon>
        <taxon>Malacostraca</taxon>
        <taxon>Eumalacostraca</taxon>
        <taxon>Eucarida</taxon>
        <taxon>Decapoda</taxon>
        <taxon>Pleocyemata</taxon>
        <taxon>Brachyura</taxon>
        <taxon>Eubrachyura</taxon>
        <taxon>Portunoidea</taxon>
        <taxon>Portunidae</taxon>
        <taxon>Portuninae</taxon>
        <taxon>Scylla</taxon>
    </lineage>
</organism>
<comment type="caution">
    <text evidence="3">The sequence shown here is derived from an EMBL/GenBank/DDBJ whole genome shotgun (WGS) entry which is preliminary data.</text>
</comment>
<proteinExistence type="predicted"/>
<protein>
    <submittedName>
        <fullName evidence="3">Uncharacterized protein</fullName>
    </submittedName>
</protein>
<dbReference type="AlphaFoldDB" id="A0AAW0T9N5"/>
<evidence type="ECO:0000256" key="1">
    <source>
        <dbReference type="SAM" id="MobiDB-lite"/>
    </source>
</evidence>
<name>A0AAW0T9N5_SCYPA</name>
<sequence length="206" mass="22832">MWAPCLTLLCVTLLALHAGAAVAGGGGVGGDDMRARVGEGPGQRVPGRGMGQRRQDRGLVSPLRRGRRKVISRGGHYIVWSRGGASPWSSTTYDAMNSPGSVGRHHREYSWHPPGERVGDGGLQGYVGPQGRSRGAGGLARKKLNQSFKREIAQYAMVYGVRQAAVHYEQAVGRRLRDRVVAKFVNRYQERKKRKRRRRRRRLGHS</sequence>
<gene>
    <name evidence="3" type="ORF">O3P69_009269</name>
</gene>
<reference evidence="3 4" key="1">
    <citation type="submission" date="2023-03" db="EMBL/GenBank/DDBJ databases">
        <title>High-quality genome of Scylla paramamosain provides insights in environmental adaptation.</title>
        <authorList>
            <person name="Zhang L."/>
        </authorList>
    </citation>
    <scope>NUCLEOTIDE SEQUENCE [LARGE SCALE GENOMIC DNA]</scope>
    <source>
        <strain evidence="3">LZ_2023a</strain>
        <tissue evidence="3">Muscle</tissue>
    </source>
</reference>
<feature type="signal peptide" evidence="2">
    <location>
        <begin position="1"/>
        <end position="21"/>
    </location>
</feature>
<dbReference type="Proteomes" id="UP001487740">
    <property type="component" value="Unassembled WGS sequence"/>
</dbReference>